<sequence>MNKHVLTYTFVNKLSDHESENENDTLPQKKTRKRKKRQIKDRRTNTNPVDQQDKSINENYHNLQGNQDRVEFDCPVPDVQPTENKLFLDSRFDTETESESSGDQAFIPNKYLANQVVNREGNTRKIQTTYAFLRFVNSDVHSIVVQRLNGISHRGRELNVKINPLPTPAHRINTEHTPRVQTLINEQQSKEDEWELEPNLEKLKGRLAAKLEQAMTVTDLKAEFREASEICRVLSDDKDKLVSELDKLRVKNEQLSQTYREVEAQLSIKDQQLCAQKKELQSATQRVEQLEEENEELRGRLEQEEPLKCPVCLEFYTSERRAVALFCSHMLCSLCH</sequence>
<comment type="caution">
    <text evidence="3">The sequence shown here is derived from an EMBL/GenBank/DDBJ whole genome shotgun (WGS) entry which is preliminary data.</text>
</comment>
<feature type="coiled-coil region" evidence="1">
    <location>
        <begin position="238"/>
        <end position="307"/>
    </location>
</feature>
<gene>
    <name evidence="3" type="ORF">BpHYR1_014134</name>
</gene>
<evidence type="ECO:0000256" key="2">
    <source>
        <dbReference type="SAM" id="MobiDB-lite"/>
    </source>
</evidence>
<dbReference type="Proteomes" id="UP000276133">
    <property type="component" value="Unassembled WGS sequence"/>
</dbReference>
<dbReference type="Gene3D" id="3.30.40.10">
    <property type="entry name" value="Zinc/RING finger domain, C3HC4 (zinc finger)"/>
    <property type="match status" value="1"/>
</dbReference>
<accession>A0A3M7QT27</accession>
<evidence type="ECO:0000313" key="4">
    <source>
        <dbReference type="Proteomes" id="UP000276133"/>
    </source>
</evidence>
<protein>
    <recommendedName>
        <fullName evidence="5">RING-type domain-containing protein</fullName>
    </recommendedName>
</protein>
<keyword evidence="1" id="KW-0175">Coiled coil</keyword>
<dbReference type="EMBL" id="REGN01005175">
    <property type="protein sequence ID" value="RNA14472.1"/>
    <property type="molecule type" value="Genomic_DNA"/>
</dbReference>
<evidence type="ECO:0008006" key="5">
    <source>
        <dbReference type="Google" id="ProtNLM"/>
    </source>
</evidence>
<reference evidence="3 4" key="1">
    <citation type="journal article" date="2018" name="Sci. Rep.">
        <title>Genomic signatures of local adaptation to the degree of environmental predictability in rotifers.</title>
        <authorList>
            <person name="Franch-Gras L."/>
            <person name="Hahn C."/>
            <person name="Garcia-Roger E.M."/>
            <person name="Carmona M.J."/>
            <person name="Serra M."/>
            <person name="Gomez A."/>
        </authorList>
    </citation>
    <scope>NUCLEOTIDE SEQUENCE [LARGE SCALE GENOMIC DNA]</scope>
    <source>
        <strain evidence="3">HYR1</strain>
    </source>
</reference>
<dbReference type="AlphaFoldDB" id="A0A3M7QT27"/>
<proteinExistence type="predicted"/>
<evidence type="ECO:0000256" key="1">
    <source>
        <dbReference type="SAM" id="Coils"/>
    </source>
</evidence>
<keyword evidence="4" id="KW-1185">Reference proteome</keyword>
<dbReference type="SUPFAM" id="SSF57850">
    <property type="entry name" value="RING/U-box"/>
    <property type="match status" value="1"/>
</dbReference>
<feature type="compositionally biased region" description="Basic residues" evidence="2">
    <location>
        <begin position="29"/>
        <end position="40"/>
    </location>
</feature>
<name>A0A3M7QT27_BRAPC</name>
<feature type="region of interest" description="Disordered" evidence="2">
    <location>
        <begin position="16"/>
        <end position="56"/>
    </location>
</feature>
<organism evidence="3 4">
    <name type="scientific">Brachionus plicatilis</name>
    <name type="common">Marine rotifer</name>
    <name type="synonym">Brachionus muelleri</name>
    <dbReference type="NCBI Taxonomy" id="10195"/>
    <lineage>
        <taxon>Eukaryota</taxon>
        <taxon>Metazoa</taxon>
        <taxon>Spiralia</taxon>
        <taxon>Gnathifera</taxon>
        <taxon>Rotifera</taxon>
        <taxon>Eurotatoria</taxon>
        <taxon>Monogononta</taxon>
        <taxon>Pseudotrocha</taxon>
        <taxon>Ploima</taxon>
        <taxon>Brachionidae</taxon>
        <taxon>Brachionus</taxon>
    </lineage>
</organism>
<evidence type="ECO:0000313" key="3">
    <source>
        <dbReference type="EMBL" id="RNA14472.1"/>
    </source>
</evidence>
<dbReference type="InterPro" id="IPR013083">
    <property type="entry name" value="Znf_RING/FYVE/PHD"/>
</dbReference>